<evidence type="ECO:0000256" key="1">
    <source>
        <dbReference type="SAM" id="Phobius"/>
    </source>
</evidence>
<dbReference type="Proteomes" id="UP000430232">
    <property type="component" value="Unassembled WGS sequence"/>
</dbReference>
<sequence length="138" mass="14360">MAALHLPVPTTLFATLQTSLASVTSMMTTLKTLGPNASVAELAGATTKLEMLSVAGSILASAYIGAVIGSLIVATDSIASCKPGASATIEITRWAARHGLTIHPLVLTQLLRHPEILEPAPYSNFDQRKRAALKGAAR</sequence>
<keyword evidence="1" id="KW-1133">Transmembrane helix</keyword>
<reference evidence="2 4" key="1">
    <citation type="submission" date="2019-09" db="EMBL/GenBank/DDBJ databases">
        <title>Draft genome sequences of 48 bacterial type strains from the CCUG.</title>
        <authorList>
            <person name="Tunovic T."/>
            <person name="Pineiro-Iglesias B."/>
            <person name="Unosson C."/>
            <person name="Inganas E."/>
            <person name="Ohlen M."/>
            <person name="Cardew S."/>
            <person name="Jensie-Markopoulos S."/>
            <person name="Salva-Serra F."/>
            <person name="Jaen-Luchoro D."/>
            <person name="Karlsson R."/>
            <person name="Svensson-Stadler L."/>
            <person name="Chun J."/>
            <person name="Moore E."/>
        </authorList>
    </citation>
    <scope>NUCLEOTIDE SEQUENCE [LARGE SCALE GENOMIC DNA]</scope>
    <source>
        <strain evidence="2 4">CCUG 54555</strain>
    </source>
</reference>
<dbReference type="EMBL" id="VZOJ01000042">
    <property type="protein sequence ID" value="KAB0640817.1"/>
    <property type="molecule type" value="Genomic_DNA"/>
</dbReference>
<dbReference type="AlphaFoldDB" id="A0A6H9TC98"/>
<protein>
    <submittedName>
        <fullName evidence="2">Uncharacterized protein</fullName>
    </submittedName>
</protein>
<reference evidence="3 5" key="2">
    <citation type="submission" date="2019-09" db="EMBL/GenBank/DDBJ databases">
        <authorList>
            <person name="Depoorter E."/>
        </authorList>
    </citation>
    <scope>NUCLEOTIDE SEQUENCE [LARGE SCALE GENOMIC DNA]</scope>
    <source>
        <strain evidence="3">LMG 24064</strain>
    </source>
</reference>
<name>A0A6H9TC98_9BURK</name>
<organism evidence="2 4">
    <name type="scientific">Burkholderia latens</name>
    <dbReference type="NCBI Taxonomy" id="488446"/>
    <lineage>
        <taxon>Bacteria</taxon>
        <taxon>Pseudomonadati</taxon>
        <taxon>Pseudomonadota</taxon>
        <taxon>Betaproteobacteria</taxon>
        <taxon>Burkholderiales</taxon>
        <taxon>Burkholderiaceae</taxon>
        <taxon>Burkholderia</taxon>
        <taxon>Burkholderia cepacia complex</taxon>
    </lineage>
</organism>
<dbReference type="OrthoDB" id="6889661at2"/>
<evidence type="ECO:0000313" key="3">
    <source>
        <dbReference type="EMBL" id="VWB36875.1"/>
    </source>
</evidence>
<proteinExistence type="predicted"/>
<keyword evidence="1" id="KW-0812">Transmembrane</keyword>
<gene>
    <name evidence="3" type="ORF">BLA24064_01608</name>
    <name evidence="2" type="ORF">F7R21_16570</name>
</gene>
<keyword evidence="1" id="KW-0472">Membrane</keyword>
<feature type="transmembrane region" description="Helical" evidence="1">
    <location>
        <begin position="51"/>
        <end position="74"/>
    </location>
</feature>
<evidence type="ECO:0000313" key="5">
    <source>
        <dbReference type="Proteomes" id="UP000494222"/>
    </source>
</evidence>
<keyword evidence="4" id="KW-1185">Reference proteome</keyword>
<evidence type="ECO:0000313" key="2">
    <source>
        <dbReference type="EMBL" id="KAB0640817.1"/>
    </source>
</evidence>
<evidence type="ECO:0000313" key="4">
    <source>
        <dbReference type="Proteomes" id="UP000430232"/>
    </source>
</evidence>
<dbReference type="EMBL" id="CABVPL010000008">
    <property type="protein sequence ID" value="VWB36875.1"/>
    <property type="molecule type" value="Genomic_DNA"/>
</dbReference>
<accession>A0A6H9TC98</accession>
<dbReference type="Proteomes" id="UP000494222">
    <property type="component" value="Unassembled WGS sequence"/>
</dbReference>